<dbReference type="Pfam" id="PF00145">
    <property type="entry name" value="DNA_methylase"/>
    <property type="match status" value="2"/>
</dbReference>
<dbReference type="EMBL" id="JBHLUD010000001">
    <property type="protein sequence ID" value="MFC0540667.1"/>
    <property type="molecule type" value="Genomic_DNA"/>
</dbReference>
<evidence type="ECO:0000256" key="2">
    <source>
        <dbReference type="ARBA" id="ARBA00022603"/>
    </source>
</evidence>
<dbReference type="InterPro" id="IPR001525">
    <property type="entry name" value="C5_MeTfrase"/>
</dbReference>
<evidence type="ECO:0000256" key="1">
    <source>
        <dbReference type="ARBA" id="ARBA00011975"/>
    </source>
</evidence>
<dbReference type="Proteomes" id="UP001589810">
    <property type="component" value="Unassembled WGS sequence"/>
</dbReference>
<evidence type="ECO:0000313" key="8">
    <source>
        <dbReference type="Proteomes" id="UP001589810"/>
    </source>
</evidence>
<dbReference type="SUPFAM" id="SSF53335">
    <property type="entry name" value="S-adenosyl-L-methionine-dependent methyltransferases"/>
    <property type="match status" value="1"/>
</dbReference>
<dbReference type="EC" id="2.1.1.37" evidence="1"/>
<evidence type="ECO:0000256" key="4">
    <source>
        <dbReference type="ARBA" id="ARBA00022691"/>
    </source>
</evidence>
<comment type="caution">
    <text evidence="7">The sequence shown here is derived from an EMBL/GenBank/DDBJ whole genome shotgun (WGS) entry which is preliminary data.</text>
</comment>
<evidence type="ECO:0000256" key="3">
    <source>
        <dbReference type="ARBA" id="ARBA00022679"/>
    </source>
</evidence>
<dbReference type="PRINTS" id="PR00105">
    <property type="entry name" value="C5METTRFRASE"/>
</dbReference>
<keyword evidence="5" id="KW-0680">Restriction system</keyword>
<dbReference type="PANTHER" id="PTHR10629">
    <property type="entry name" value="CYTOSINE-SPECIFIC METHYLTRANSFERASE"/>
    <property type="match status" value="1"/>
</dbReference>
<keyword evidence="3 6" id="KW-0808">Transferase</keyword>
<evidence type="ECO:0000256" key="5">
    <source>
        <dbReference type="ARBA" id="ARBA00022747"/>
    </source>
</evidence>
<dbReference type="Gene3D" id="3.40.50.150">
    <property type="entry name" value="Vaccinia Virus protein VP39"/>
    <property type="match status" value="1"/>
</dbReference>
<dbReference type="GO" id="GO:0032259">
    <property type="term" value="P:methylation"/>
    <property type="evidence" value="ECO:0007669"/>
    <property type="project" value="UniProtKB-KW"/>
</dbReference>
<organism evidence="7 8">
    <name type="scientific">Kutzneria chonburiensis</name>
    <dbReference type="NCBI Taxonomy" id="1483604"/>
    <lineage>
        <taxon>Bacteria</taxon>
        <taxon>Bacillati</taxon>
        <taxon>Actinomycetota</taxon>
        <taxon>Actinomycetes</taxon>
        <taxon>Pseudonocardiales</taxon>
        <taxon>Pseudonocardiaceae</taxon>
        <taxon>Kutzneria</taxon>
    </lineage>
</organism>
<protein>
    <recommendedName>
        <fullName evidence="1">DNA (cytosine-5-)-methyltransferase</fullName>
        <ecNumber evidence="1">2.1.1.37</ecNumber>
    </recommendedName>
</protein>
<accession>A0ABV6MKG9</accession>
<gene>
    <name evidence="7" type="ORF">ACFFH7_04190</name>
</gene>
<dbReference type="GO" id="GO:0008168">
    <property type="term" value="F:methyltransferase activity"/>
    <property type="evidence" value="ECO:0007669"/>
    <property type="project" value="UniProtKB-KW"/>
</dbReference>
<dbReference type="PANTHER" id="PTHR10629:SF52">
    <property type="entry name" value="DNA (CYTOSINE-5)-METHYLTRANSFERASE 1"/>
    <property type="match status" value="1"/>
</dbReference>
<dbReference type="InterPro" id="IPR029063">
    <property type="entry name" value="SAM-dependent_MTases_sf"/>
</dbReference>
<dbReference type="InterPro" id="IPR050390">
    <property type="entry name" value="C5-Methyltransferase"/>
</dbReference>
<evidence type="ECO:0000313" key="7">
    <source>
        <dbReference type="EMBL" id="MFC0540667.1"/>
    </source>
</evidence>
<dbReference type="RefSeq" id="WP_273939482.1">
    <property type="nucleotide sequence ID" value="NZ_CP097263.1"/>
</dbReference>
<dbReference type="PROSITE" id="PS51679">
    <property type="entry name" value="SAM_MT_C5"/>
    <property type="match status" value="1"/>
</dbReference>
<keyword evidence="4 6" id="KW-0949">S-adenosyl-L-methionine</keyword>
<sequence>MSITFTDIFCGAGGSSIGLTAAGMTLKLAANHWDRAIETHAANFRDAEHLCADVNNYDMRRLPRTDGLWASPICTEISPAGGRRRTRGQTDLLEATGHVAGDAFTRTRATFMDVIRATEVHRYRFIIVENVVDVARDWELFDWWVGGMKLLGYQVQFVSVSAAHIGDDTNESAAQWRDRLFMVFTRDGVPLPDVDPRPPAWCPVCDEVVAAVQSWKRPDRRRIGKYGQQYLYRCPSARCRHSVVEPFVRPAAAIIDWSDPGSRIGDRRKPLAAATLRRIQAGVELFTRPSREAFTVPCGGTWRTDPVPVSTPMGARTTSESDGLVVPPFMLSVNHDDGGRHYPAHAAPLPTRSTKIGDGVVTPPAFVGVLRNHTRPAAVDRPVPTVAAGGNHHFLTVLPAEAGMDRQRMVIPYRKGSTPYPARTGPLSTVATREQHGVMHAAVDVEDCHFRMLSPREHLRAQRFPDSYRVTGNQGEQTMQAGNAVPANVAQWIGGRLLAVL</sequence>
<proteinExistence type="inferred from homology"/>
<name>A0ABV6MKG9_9PSEU</name>
<comment type="similarity">
    <text evidence="6">Belongs to the class I-like SAM-binding methyltransferase superfamily. C5-methyltransferase family.</text>
</comment>
<feature type="active site" evidence="6">
    <location>
        <position position="74"/>
    </location>
</feature>
<dbReference type="Gene3D" id="3.90.120.10">
    <property type="entry name" value="DNA Methylase, subunit A, domain 2"/>
    <property type="match status" value="1"/>
</dbReference>
<keyword evidence="2 6" id="KW-0489">Methyltransferase</keyword>
<keyword evidence="8" id="KW-1185">Reference proteome</keyword>
<reference evidence="7 8" key="1">
    <citation type="submission" date="2024-09" db="EMBL/GenBank/DDBJ databases">
        <authorList>
            <person name="Sun Q."/>
            <person name="Mori K."/>
        </authorList>
    </citation>
    <scope>NUCLEOTIDE SEQUENCE [LARGE SCALE GENOMIC DNA]</scope>
    <source>
        <strain evidence="7 8">TBRC 1432</strain>
    </source>
</reference>
<evidence type="ECO:0000256" key="6">
    <source>
        <dbReference type="PROSITE-ProRule" id="PRU01016"/>
    </source>
</evidence>